<sequence>NEIEDSQVIQLDINTVQTDNGIMAESDHDDISSNNGKSRSYGSTTISKRHKTPFYYAEKLKNLRKNNGKAEIFESNP</sequence>
<accession>A0ACA9RGP8</accession>
<dbReference type="EMBL" id="CAJVPW010070794">
    <property type="protein sequence ID" value="CAG8792733.1"/>
    <property type="molecule type" value="Genomic_DNA"/>
</dbReference>
<proteinExistence type="predicted"/>
<evidence type="ECO:0000313" key="1">
    <source>
        <dbReference type="EMBL" id="CAG8792733.1"/>
    </source>
</evidence>
<organism evidence="1 2">
    <name type="scientific">Cetraspora pellucida</name>
    <dbReference type="NCBI Taxonomy" id="1433469"/>
    <lineage>
        <taxon>Eukaryota</taxon>
        <taxon>Fungi</taxon>
        <taxon>Fungi incertae sedis</taxon>
        <taxon>Mucoromycota</taxon>
        <taxon>Glomeromycotina</taxon>
        <taxon>Glomeromycetes</taxon>
        <taxon>Diversisporales</taxon>
        <taxon>Gigasporaceae</taxon>
        <taxon>Cetraspora</taxon>
    </lineage>
</organism>
<feature type="non-terminal residue" evidence="1">
    <location>
        <position position="77"/>
    </location>
</feature>
<gene>
    <name evidence="1" type="ORF">SPELUC_LOCUS17373</name>
</gene>
<keyword evidence="2" id="KW-1185">Reference proteome</keyword>
<protein>
    <submittedName>
        <fullName evidence="1">4661_t:CDS:1</fullName>
    </submittedName>
</protein>
<dbReference type="Proteomes" id="UP000789366">
    <property type="component" value="Unassembled WGS sequence"/>
</dbReference>
<comment type="caution">
    <text evidence="1">The sequence shown here is derived from an EMBL/GenBank/DDBJ whole genome shotgun (WGS) entry which is preliminary data.</text>
</comment>
<name>A0ACA9RGP8_9GLOM</name>
<feature type="non-terminal residue" evidence="1">
    <location>
        <position position="1"/>
    </location>
</feature>
<evidence type="ECO:0000313" key="2">
    <source>
        <dbReference type="Proteomes" id="UP000789366"/>
    </source>
</evidence>
<reference evidence="1" key="1">
    <citation type="submission" date="2021-06" db="EMBL/GenBank/DDBJ databases">
        <authorList>
            <person name="Kallberg Y."/>
            <person name="Tangrot J."/>
            <person name="Rosling A."/>
        </authorList>
    </citation>
    <scope>NUCLEOTIDE SEQUENCE</scope>
    <source>
        <strain evidence="1">28 12/20/2015</strain>
    </source>
</reference>